<dbReference type="OrthoDB" id="9771846at2"/>
<dbReference type="EMBL" id="RYZH01000044">
    <property type="protein sequence ID" value="RUL84920.1"/>
    <property type="molecule type" value="Genomic_DNA"/>
</dbReference>
<evidence type="ECO:0000256" key="1">
    <source>
        <dbReference type="ARBA" id="ARBA00022676"/>
    </source>
</evidence>
<keyword evidence="1" id="KW-0328">Glycosyltransferase</keyword>
<evidence type="ECO:0000313" key="5">
    <source>
        <dbReference type="Proteomes" id="UP000280296"/>
    </source>
</evidence>
<comment type="caution">
    <text evidence="4">The sequence shown here is derived from an EMBL/GenBank/DDBJ whole genome shotgun (WGS) entry which is preliminary data.</text>
</comment>
<name>A0A432MFH8_9BACT</name>
<dbReference type="PANTHER" id="PTHR34136">
    <property type="match status" value="1"/>
</dbReference>
<dbReference type="Pfam" id="PF03808">
    <property type="entry name" value="Glyco_tran_WecG"/>
    <property type="match status" value="1"/>
</dbReference>
<gene>
    <name evidence="4" type="ORF">TsocGM_19455</name>
</gene>
<accession>A0A432MFH8</accession>
<dbReference type="PANTHER" id="PTHR34136:SF1">
    <property type="entry name" value="UDP-N-ACETYL-D-MANNOSAMINURONIC ACID TRANSFERASE"/>
    <property type="match status" value="1"/>
</dbReference>
<evidence type="ECO:0000313" key="4">
    <source>
        <dbReference type="EMBL" id="RUL84920.1"/>
    </source>
</evidence>
<feature type="compositionally biased region" description="Basic and acidic residues" evidence="3">
    <location>
        <begin position="249"/>
        <end position="261"/>
    </location>
</feature>
<dbReference type="CDD" id="cd06533">
    <property type="entry name" value="Glyco_transf_WecG_TagA"/>
    <property type="match status" value="1"/>
</dbReference>
<protein>
    <submittedName>
        <fullName evidence="4">Glycosyltransferase</fullName>
    </submittedName>
</protein>
<evidence type="ECO:0000256" key="2">
    <source>
        <dbReference type="ARBA" id="ARBA00022679"/>
    </source>
</evidence>
<dbReference type="AlphaFoldDB" id="A0A432MFH8"/>
<dbReference type="InterPro" id="IPR004629">
    <property type="entry name" value="WecG_TagA_CpsF"/>
</dbReference>
<keyword evidence="2 4" id="KW-0808">Transferase</keyword>
<dbReference type="NCBIfam" id="TIGR00696">
    <property type="entry name" value="wecG_tagA_cpsF"/>
    <property type="match status" value="1"/>
</dbReference>
<organism evidence="4 5">
    <name type="scientific">Tautonia sociabilis</name>
    <dbReference type="NCBI Taxonomy" id="2080755"/>
    <lineage>
        <taxon>Bacteria</taxon>
        <taxon>Pseudomonadati</taxon>
        <taxon>Planctomycetota</taxon>
        <taxon>Planctomycetia</taxon>
        <taxon>Isosphaerales</taxon>
        <taxon>Isosphaeraceae</taxon>
        <taxon>Tautonia</taxon>
    </lineage>
</organism>
<reference evidence="4 5" key="2">
    <citation type="submission" date="2019-01" db="EMBL/GenBank/DDBJ databases">
        <title>Tautonia sociabilis, a novel thermotolerant planctomycete of Isosphaeraceae family, isolated from a 4000 m deep subterranean habitat.</title>
        <authorList>
            <person name="Kovaleva O.L."/>
            <person name="Elcheninov A.G."/>
            <person name="Van Heerden E."/>
            <person name="Toshchakov S.V."/>
            <person name="Novikov A."/>
            <person name="Bonch-Osmolovskaya E.A."/>
            <person name="Kublanov I.V."/>
        </authorList>
    </citation>
    <scope>NUCLEOTIDE SEQUENCE [LARGE SCALE GENOMIC DNA]</scope>
    <source>
        <strain evidence="4 5">GM2012</strain>
    </source>
</reference>
<proteinExistence type="predicted"/>
<feature type="region of interest" description="Disordered" evidence="3">
    <location>
        <begin position="249"/>
        <end position="270"/>
    </location>
</feature>
<dbReference type="RefSeq" id="WP_126727129.1">
    <property type="nucleotide sequence ID" value="NZ_RYZH01000044.1"/>
</dbReference>
<dbReference type="Proteomes" id="UP000280296">
    <property type="component" value="Unassembled WGS sequence"/>
</dbReference>
<reference evidence="4 5" key="1">
    <citation type="submission" date="2018-12" db="EMBL/GenBank/DDBJ databases">
        <authorList>
            <person name="Toschakov S.V."/>
        </authorList>
    </citation>
    <scope>NUCLEOTIDE SEQUENCE [LARGE SCALE GENOMIC DNA]</scope>
    <source>
        <strain evidence="4 5">GM2012</strain>
    </source>
</reference>
<keyword evidence="5" id="KW-1185">Reference proteome</keyword>
<sequence>MSLRPIRVWGLPLAPLTRSEAVAAIGALIEDRRPSYFVTANLHFAMLAAGDPRLRLVAEQAALVLADGAPLVWASRWRRRPLPERVAGSDLIYDLCCLAASRGYRVFFLGGGPGVADEAARRLRRHAPGLVVAGTECPPFRPLSEQERRDQLDRIREAAPDLLFVASTMPRGEHWIAEHIEQLGVPVAVNVGAAIDFAAGRVRRAPVWVQRIGMEWAWRIGTDPRRLGPRYARNARFLLRMVLADLRRGRRPEPDPAEDRASVLPASPPA</sequence>
<evidence type="ECO:0000256" key="3">
    <source>
        <dbReference type="SAM" id="MobiDB-lite"/>
    </source>
</evidence>
<dbReference type="GO" id="GO:0016758">
    <property type="term" value="F:hexosyltransferase activity"/>
    <property type="evidence" value="ECO:0007669"/>
    <property type="project" value="TreeGrafter"/>
</dbReference>